<name>A0A841DUJ4_9ACTN</name>
<comment type="caution">
    <text evidence="2">The sequence shown here is derived from an EMBL/GenBank/DDBJ whole genome shotgun (WGS) entry which is preliminary data.</text>
</comment>
<dbReference type="EMBL" id="JACHNF010000001">
    <property type="protein sequence ID" value="MBB5979947.1"/>
    <property type="molecule type" value="Genomic_DNA"/>
</dbReference>
<evidence type="ECO:0000259" key="1">
    <source>
        <dbReference type="Pfam" id="PF20254"/>
    </source>
</evidence>
<dbReference type="Proteomes" id="UP000558997">
    <property type="component" value="Unassembled WGS sequence"/>
</dbReference>
<keyword evidence="3" id="KW-1185">Reference proteome</keyword>
<evidence type="ECO:0000313" key="2">
    <source>
        <dbReference type="EMBL" id="MBB5979947.1"/>
    </source>
</evidence>
<evidence type="ECO:0000313" key="3">
    <source>
        <dbReference type="Proteomes" id="UP000558997"/>
    </source>
</evidence>
<dbReference type="RefSeq" id="WP_184835294.1">
    <property type="nucleotide sequence ID" value="NZ_BAAAVN010000006.1"/>
</dbReference>
<organism evidence="2 3">
    <name type="scientific">Kribbella solani</name>
    <dbReference type="NCBI Taxonomy" id="236067"/>
    <lineage>
        <taxon>Bacteria</taxon>
        <taxon>Bacillati</taxon>
        <taxon>Actinomycetota</taxon>
        <taxon>Actinomycetes</taxon>
        <taxon>Propionibacteriales</taxon>
        <taxon>Kribbellaceae</taxon>
        <taxon>Kribbella</taxon>
    </lineage>
</organism>
<dbReference type="Pfam" id="PF20254">
    <property type="entry name" value="DMFA2_C"/>
    <property type="match status" value="1"/>
</dbReference>
<dbReference type="InterPro" id="IPR013320">
    <property type="entry name" value="ConA-like_dom_sf"/>
</dbReference>
<dbReference type="Gene3D" id="3.40.50.880">
    <property type="match status" value="1"/>
</dbReference>
<reference evidence="2 3" key="1">
    <citation type="submission" date="2020-08" db="EMBL/GenBank/DDBJ databases">
        <title>Sequencing the genomes of 1000 actinobacteria strains.</title>
        <authorList>
            <person name="Klenk H.-P."/>
        </authorList>
    </citation>
    <scope>NUCLEOTIDE SEQUENCE [LARGE SCALE GENOMIC DNA]</scope>
    <source>
        <strain evidence="2 3">DSM 17294</strain>
    </source>
</reference>
<accession>A0A841DUJ4</accession>
<keyword evidence="2" id="KW-0378">Hydrolase</keyword>
<dbReference type="InterPro" id="IPR046540">
    <property type="entry name" value="DMFA2_C"/>
</dbReference>
<dbReference type="AlphaFoldDB" id="A0A841DUJ4"/>
<dbReference type="InterPro" id="IPR029062">
    <property type="entry name" value="Class_I_gatase-like"/>
</dbReference>
<dbReference type="Gene3D" id="2.60.120.200">
    <property type="match status" value="1"/>
</dbReference>
<dbReference type="EC" id="3.5.1.56" evidence="2"/>
<dbReference type="SUPFAM" id="SSF49899">
    <property type="entry name" value="Concanavalin A-like lectins/glucanases"/>
    <property type="match status" value="1"/>
</dbReference>
<protein>
    <submittedName>
        <fullName evidence="2">N,N-dimethylformamidase</fullName>
        <ecNumber evidence="2">3.5.1.56</ecNumber>
    </submittedName>
</protein>
<dbReference type="GO" id="GO:0050116">
    <property type="term" value="F:N,N-dimethylformamidase activity"/>
    <property type="evidence" value="ECO:0007669"/>
    <property type="project" value="UniProtKB-EC"/>
</dbReference>
<proteinExistence type="predicted"/>
<sequence length="724" mass="79255">MPTYPPTRSVQLAGYPDVWVTRPGSTVNVHVDSQNASFRASLVRLDGGISAGRPVTSLVREAGAHQGLRQQTSTGSYVLVPRAADALRSRNFTIRASLWPTLPGNGSAQTVLSRADENASIALRLDCLGRLELVFSTPEASLRLRCDHRLAAKRWYHVEASLDGDQREARLYYEPAHNSATRESVRRTFDVPLDRPGDQAPLMIGALRQRDVFEGKIEAPQVWREVVHGHPGRGELVAAWDFAVRPESTYVHDSGLAGLHGRTVNGPTRLVTGHAWSGTEVDPRHAPGTYAAVHFHSDDLEDASWQPTFGVDLPDYLASGVYAVELASADDQRWIPFTVAPRRPTSRVAVILPTYTYLAYANFRITDRAAELAAQLRGLDEPELFPEERYILEHPELGLSMYDTHLDGSPTCYSSRLRPVMEMSPLYRYSSSGAPRHLSADLELLGWLRRRGQSPDVLTDECLHTAGARLLEQYQVVITGSHPEYCTASMRDALSRYVARGGRLMYLGGNGFYWVTSTSSERAHVIEVRRGQAGTRTGDSPAGEVHHSLTGEPGGLWRHRGHPPESLVGVGFAGLGYGSGAGYRQLPHARVSRFSYALDGVPQDAVIGDFGPTGGAVDDEFDHVPIDRPAPAETVVIATSKGNHRSGYYRCIDDVRQLAPDVMQSDDVGADLALTDWQGGGITFATGSIGWTNCLSHENDANTVSTVTENVLRAFLRRGAPDRT</sequence>
<feature type="domain" description="N,N-dimethylformamidase beta subunit-like C-terminal" evidence="1">
    <location>
        <begin position="269"/>
        <end position="697"/>
    </location>
</feature>
<gene>
    <name evidence="2" type="ORF">HDA44_003288</name>
</gene>